<keyword evidence="7" id="KW-1185">Reference proteome</keyword>
<dbReference type="InterPro" id="IPR017930">
    <property type="entry name" value="Myb_dom"/>
</dbReference>
<dbReference type="Proteomes" id="UP000271241">
    <property type="component" value="Unassembled WGS sequence"/>
</dbReference>
<dbReference type="SMART" id="SM00717">
    <property type="entry name" value="SANT"/>
    <property type="match status" value="1"/>
</dbReference>
<feature type="region of interest" description="Disordered" evidence="1">
    <location>
        <begin position="1"/>
        <end position="139"/>
    </location>
</feature>
<sequence length="993" mass="108562">MSQRSQSPAPPVFLTQREYSSPPLGGSADESDLDGGQDGNSAANTPGHTQPTTRTATQSVDSDPSPLARVGTVQSKVSRQQAVADDSPVASRLRRRRPTVESQRFAPEQQQTKAQQTSAPRTIEPPQQTASGTEQPTAAPSIDAGMAVALTLDAATSLPALPTSRRIRARRPTRGDVETLTHMAWQVVRYALGIYRIDGSTQELSEQDLSDEEAQSMAEEYYHDMQSYAQRHFGTAASFFSRDITDQAKASETMRNHLRLCVNLASASYLLAIDWERMTVAARRKAGIILVQLAAGLLCYCVPTMWPRDWLLCAPVISIKVLALLRTSGKSWNTAVLEQLFPDQPGVLGLVALDSASAREALDANSAERIHQFEQQLEDQQQTMRQELTASTPTRAMVEFPPNDLIAQLRSFLLEIALRAMQEQNTDTSGATSVGKGDRRVSVPLAMRVIQDELGSQLDVSLDLINVEPVQQPQPTPSQAHLTSPVQGVLQPKPTSQTPDQIHSSSSLPARPQTAKPARSLQLHPRSADTANFLQRLASTSEMARNLVADPLEDVMRDIEAMPEYAAGTAAADSSPVAATPSRTIIHNAEETPLHALAASDAENTTESADAVSPEAPNPVNTPKERVVQSPFTSPSSTVFEPPLLSSTPERDTGPAVKPAQLRQRHASMLARNATATRVQWDSDQEDQVTASDKETGAKSQPHRTSADEEKKDDTDETSHEPLSTLLRDRKTPPPSPTGLLGYKSAALLDGNPDKESTATVNDDMDGFAGQLDDSEQSNYAPDDSAESADEQDHDGELQRLQSQETQSDHEFAEQHTPAVIEIQARVVNARKRRADSDADFPEPASRRLAYGSTPKQERNLAAQDGERKMSHTQSLVVESRVQSASEASVHVAEEPYNRVHVLGTVGIRPGSQARLFTERKPWTREQLEALEKGMAIYGTNWKRIQERFGGPSGPLSGRNPVQLKDKARNERRYRESHGLHVGVFAKATYYRK</sequence>
<protein>
    <submittedName>
        <fullName evidence="5">Uncharacterized protein</fullName>
    </submittedName>
</protein>
<evidence type="ECO:0000313" key="4">
    <source>
        <dbReference type="EMBL" id="RKP06316.1"/>
    </source>
</evidence>
<dbReference type="EMBL" id="KZ992908">
    <property type="protein sequence ID" value="RKP06316.1"/>
    <property type="molecule type" value="Genomic_DNA"/>
</dbReference>
<dbReference type="SUPFAM" id="SSF46689">
    <property type="entry name" value="Homeodomain-like"/>
    <property type="match status" value="1"/>
</dbReference>
<gene>
    <name evidence="6" type="ORF">THASP1DRAFT_28324</name>
    <name evidence="5" type="ORF">THASP1DRAFT_31309</name>
    <name evidence="4" type="ORF">THASP1DRAFT_31862</name>
</gene>
<evidence type="ECO:0000259" key="3">
    <source>
        <dbReference type="PROSITE" id="PS51294"/>
    </source>
</evidence>
<feature type="compositionally biased region" description="Basic and acidic residues" evidence="1">
    <location>
        <begin position="705"/>
        <end position="720"/>
    </location>
</feature>
<reference evidence="5" key="2">
    <citation type="submission" date="2018-07" db="EMBL/GenBank/DDBJ databases">
        <title>Leveraging single-cell genomics to expand the Fungal Tree of Life.</title>
        <authorList>
            <consortium name="DOE Joint Genome Institute"/>
            <person name="Ahrendt S.R."/>
            <person name="Quandt C.A."/>
            <person name="Ciobanu D."/>
            <person name="Clum A."/>
            <person name="Salamov A."/>
            <person name="Andreopoulos B."/>
            <person name="Cheng J.-F."/>
            <person name="Woyke T."/>
            <person name="Pelin A."/>
            <person name="Henrissat B."/>
            <person name="Reynolds N."/>
            <person name="Benny G.L."/>
            <person name="Smith M.E."/>
            <person name="James T.Y."/>
            <person name="Grigoriev I.V."/>
        </authorList>
    </citation>
    <scope>NUCLEOTIDE SEQUENCE</scope>
    <source>
        <strain evidence="5">RSA 1356</strain>
    </source>
</reference>
<evidence type="ECO:0000256" key="1">
    <source>
        <dbReference type="SAM" id="MobiDB-lite"/>
    </source>
</evidence>
<evidence type="ECO:0000313" key="5">
    <source>
        <dbReference type="EMBL" id="RKP06875.1"/>
    </source>
</evidence>
<feature type="compositionally biased region" description="Polar residues" evidence="1">
    <location>
        <begin position="470"/>
        <end position="486"/>
    </location>
</feature>
<feature type="compositionally biased region" description="Polar residues" evidence="1">
    <location>
        <begin position="493"/>
        <end position="508"/>
    </location>
</feature>
<feature type="region of interest" description="Disordered" evidence="1">
    <location>
        <begin position="676"/>
        <end position="818"/>
    </location>
</feature>
<feature type="domain" description="HTH myb-type" evidence="3">
    <location>
        <begin position="920"/>
        <end position="976"/>
    </location>
</feature>
<feature type="region of interest" description="Disordered" evidence="1">
    <location>
        <begin position="601"/>
        <end position="663"/>
    </location>
</feature>
<dbReference type="CDD" id="cd11660">
    <property type="entry name" value="SANT_TRF"/>
    <property type="match status" value="1"/>
</dbReference>
<dbReference type="OrthoDB" id="3366990at2759"/>
<proteinExistence type="predicted"/>
<dbReference type="Pfam" id="PF00249">
    <property type="entry name" value="Myb_DNA-binding"/>
    <property type="match status" value="1"/>
</dbReference>
<accession>A0A4P9XLZ9</accession>
<dbReference type="InterPro" id="IPR009057">
    <property type="entry name" value="Homeodomain-like_sf"/>
</dbReference>
<feature type="compositionally biased region" description="Polar residues" evidence="1">
    <location>
        <begin position="39"/>
        <end position="62"/>
    </location>
</feature>
<evidence type="ECO:0000313" key="7">
    <source>
        <dbReference type="Proteomes" id="UP000271241"/>
    </source>
</evidence>
<reference evidence="7" key="1">
    <citation type="journal article" date="2018" name="Nat. Microbiol.">
        <title>Leveraging single-cell genomics to expand the fungal tree of life.</title>
        <authorList>
            <person name="Ahrendt S.R."/>
            <person name="Quandt C.A."/>
            <person name="Ciobanu D."/>
            <person name="Clum A."/>
            <person name="Salamov A."/>
            <person name="Andreopoulos B."/>
            <person name="Cheng J.F."/>
            <person name="Woyke T."/>
            <person name="Pelin A."/>
            <person name="Henrissat B."/>
            <person name="Reynolds N.K."/>
            <person name="Benny G.L."/>
            <person name="Smith M.E."/>
            <person name="James T.Y."/>
            <person name="Grigoriev I.V."/>
        </authorList>
    </citation>
    <scope>NUCLEOTIDE SEQUENCE [LARGE SCALE GENOMIC DNA]</scope>
    <source>
        <strain evidence="7">RSA 1356</strain>
    </source>
</reference>
<dbReference type="PROSITE" id="PS50090">
    <property type="entry name" value="MYB_LIKE"/>
    <property type="match status" value="1"/>
</dbReference>
<evidence type="ECO:0000313" key="6">
    <source>
        <dbReference type="EMBL" id="RKP09895.1"/>
    </source>
</evidence>
<dbReference type="Gene3D" id="1.10.10.60">
    <property type="entry name" value="Homeodomain-like"/>
    <property type="match status" value="1"/>
</dbReference>
<dbReference type="EMBL" id="KZ992801">
    <property type="protein sequence ID" value="RKP06875.1"/>
    <property type="molecule type" value="Genomic_DNA"/>
</dbReference>
<dbReference type="EMBL" id="KZ992482">
    <property type="protein sequence ID" value="RKP09895.1"/>
    <property type="molecule type" value="Genomic_DNA"/>
</dbReference>
<dbReference type="STRING" id="78915.A0A4P9XLZ9"/>
<evidence type="ECO:0000259" key="2">
    <source>
        <dbReference type="PROSITE" id="PS50090"/>
    </source>
</evidence>
<feature type="compositionally biased region" description="Acidic residues" evidence="1">
    <location>
        <begin position="784"/>
        <end position="794"/>
    </location>
</feature>
<organism evidence="5 7">
    <name type="scientific">Thamnocephalis sphaerospora</name>
    <dbReference type="NCBI Taxonomy" id="78915"/>
    <lineage>
        <taxon>Eukaryota</taxon>
        <taxon>Fungi</taxon>
        <taxon>Fungi incertae sedis</taxon>
        <taxon>Zoopagomycota</taxon>
        <taxon>Zoopagomycotina</taxon>
        <taxon>Zoopagomycetes</taxon>
        <taxon>Zoopagales</taxon>
        <taxon>Sigmoideomycetaceae</taxon>
        <taxon>Thamnocephalis</taxon>
    </lineage>
</organism>
<feature type="region of interest" description="Disordered" evidence="1">
    <location>
        <begin position="470"/>
        <end position="526"/>
    </location>
</feature>
<feature type="compositionally biased region" description="Polar residues" evidence="1">
    <location>
        <begin position="72"/>
        <end position="81"/>
    </location>
</feature>
<feature type="compositionally biased region" description="Polar residues" evidence="1">
    <location>
        <begin position="630"/>
        <end position="639"/>
    </location>
</feature>
<feature type="compositionally biased region" description="Polar residues" evidence="1">
    <location>
        <begin position="108"/>
        <end position="138"/>
    </location>
</feature>
<dbReference type="AlphaFoldDB" id="A0A4P9XLZ9"/>
<feature type="domain" description="Myb-like" evidence="2">
    <location>
        <begin position="915"/>
        <end position="972"/>
    </location>
</feature>
<dbReference type="InterPro" id="IPR001005">
    <property type="entry name" value="SANT/Myb"/>
</dbReference>
<feature type="region of interest" description="Disordered" evidence="1">
    <location>
        <begin position="833"/>
        <end position="869"/>
    </location>
</feature>
<name>A0A4P9XLZ9_9FUNG</name>
<dbReference type="PROSITE" id="PS51294">
    <property type="entry name" value="HTH_MYB"/>
    <property type="match status" value="1"/>
</dbReference>